<proteinExistence type="predicted"/>
<evidence type="ECO:0000313" key="1">
    <source>
        <dbReference type="EMBL" id="VDC33024.1"/>
    </source>
</evidence>
<dbReference type="Proteomes" id="UP000277498">
    <property type="component" value="Unassembled WGS sequence"/>
</dbReference>
<accession>A0A3P5XRN3</accession>
<evidence type="ECO:0008006" key="3">
    <source>
        <dbReference type="Google" id="ProtNLM"/>
    </source>
</evidence>
<keyword evidence="2" id="KW-1185">Reference proteome</keyword>
<evidence type="ECO:0000313" key="2">
    <source>
        <dbReference type="Proteomes" id="UP000277498"/>
    </source>
</evidence>
<name>A0A3P5XRN3_9RHOB</name>
<organism evidence="1 2">
    <name type="scientific">Pseudogemmobacter humi</name>
    <dbReference type="NCBI Taxonomy" id="2483812"/>
    <lineage>
        <taxon>Bacteria</taxon>
        <taxon>Pseudomonadati</taxon>
        <taxon>Pseudomonadota</taxon>
        <taxon>Alphaproteobacteria</taxon>
        <taxon>Rhodobacterales</taxon>
        <taxon>Paracoccaceae</taxon>
        <taxon>Pseudogemmobacter</taxon>
    </lineage>
</organism>
<sequence>MTTKFVTVLLGAALLAGCESFEGTTGYRGSQSVIATGLDKGRDTGVLQNGRAAIAYDPDGCQNWIIDDGLEGYSSPRYDPVSGLPVCNDHYPPGTVLGDYQSANPGIRDLVPGSARSTVVRRGN</sequence>
<dbReference type="AlphaFoldDB" id="A0A3P5XRN3"/>
<gene>
    <name evidence="1" type="ORF">XINFAN_03570</name>
</gene>
<dbReference type="EMBL" id="UXAW01000102">
    <property type="protein sequence ID" value="VDC33024.1"/>
    <property type="molecule type" value="Genomic_DNA"/>
</dbReference>
<dbReference type="PROSITE" id="PS51257">
    <property type="entry name" value="PROKAR_LIPOPROTEIN"/>
    <property type="match status" value="1"/>
</dbReference>
<reference evidence="1 2" key="1">
    <citation type="submission" date="2018-11" db="EMBL/GenBank/DDBJ databases">
        <authorList>
            <person name="Criscuolo A."/>
        </authorList>
    </citation>
    <scope>NUCLEOTIDE SEQUENCE [LARGE SCALE GENOMIC DNA]</scope>
    <source>
        <strain evidence="1">ACIP111625</strain>
    </source>
</reference>
<protein>
    <recommendedName>
        <fullName evidence="3">Lipoprotein</fullName>
    </recommendedName>
</protein>